<dbReference type="Proteomes" id="UP000231702">
    <property type="component" value="Unassembled WGS sequence"/>
</dbReference>
<reference evidence="13 14" key="1">
    <citation type="journal article" date="2018" name="Int. J. Syst. Evol. Microbiol.">
        <title>Pseudooceanicola lipolyticus sp. nov., a marine alphaproteobacterium, reclassification of Oceanicola flagellatus as Pseudooceanicola flagellatus comb. nov. and emended description of the genus Pseudooceanicola.</title>
        <authorList>
            <person name="Huang M.-M."/>
            <person name="Guo L.-L."/>
            <person name="Wu Y.-H."/>
            <person name="Lai Q.-L."/>
            <person name="Shao Z.-Z."/>
            <person name="Wang C.-S."/>
            <person name="Wu M."/>
            <person name="Xu X.-W."/>
        </authorList>
    </citation>
    <scope>NUCLEOTIDE SEQUENCE [LARGE SCALE GENOMIC DNA]</scope>
    <source>
        <strain evidence="13 14">Ar-45</strain>
    </source>
</reference>
<keyword evidence="2 11" id="KW-0732">Signal</keyword>
<evidence type="ECO:0000256" key="10">
    <source>
        <dbReference type="SAM" id="MobiDB-lite"/>
    </source>
</evidence>
<dbReference type="PROSITE" id="PS01096">
    <property type="entry name" value="PPIC_PPIASE_1"/>
    <property type="match status" value="1"/>
</dbReference>
<dbReference type="InterPro" id="IPR046357">
    <property type="entry name" value="PPIase_dom_sf"/>
</dbReference>
<evidence type="ECO:0000256" key="6">
    <source>
        <dbReference type="ARBA" id="ARBA00023235"/>
    </source>
</evidence>
<evidence type="ECO:0000256" key="7">
    <source>
        <dbReference type="ARBA" id="ARBA00030642"/>
    </source>
</evidence>
<evidence type="ECO:0000259" key="12">
    <source>
        <dbReference type="PROSITE" id="PS50198"/>
    </source>
</evidence>
<evidence type="ECO:0000313" key="14">
    <source>
        <dbReference type="Proteomes" id="UP000231702"/>
    </source>
</evidence>
<evidence type="ECO:0000256" key="8">
    <source>
        <dbReference type="ARBA" id="ARBA00031484"/>
    </source>
</evidence>
<evidence type="ECO:0000256" key="9">
    <source>
        <dbReference type="PROSITE-ProRule" id="PRU00278"/>
    </source>
</evidence>
<proteinExistence type="predicted"/>
<dbReference type="InterPro" id="IPR027304">
    <property type="entry name" value="Trigger_fact/SurA_dom_sf"/>
</dbReference>
<dbReference type="Pfam" id="PF09312">
    <property type="entry name" value="SurA_N"/>
    <property type="match status" value="1"/>
</dbReference>
<dbReference type="InterPro" id="IPR015391">
    <property type="entry name" value="SurA_N"/>
</dbReference>
<keyword evidence="3" id="KW-0574">Periplasm</keyword>
<name>A0ABX4MIT6_9RHOB</name>
<evidence type="ECO:0000256" key="3">
    <source>
        <dbReference type="ARBA" id="ARBA00022764"/>
    </source>
</evidence>
<dbReference type="Gene3D" id="1.10.4030.10">
    <property type="entry name" value="Porin chaperone SurA, peptide-binding domain"/>
    <property type="match status" value="1"/>
</dbReference>
<accession>A0ABX4MIT6</accession>
<gene>
    <name evidence="13" type="ORF">CVM39_19685</name>
</gene>
<evidence type="ECO:0000256" key="4">
    <source>
        <dbReference type="ARBA" id="ARBA00023110"/>
    </source>
</evidence>
<keyword evidence="5" id="KW-0143">Chaperone</keyword>
<feature type="domain" description="PpiC" evidence="12">
    <location>
        <begin position="183"/>
        <end position="278"/>
    </location>
</feature>
<evidence type="ECO:0000256" key="5">
    <source>
        <dbReference type="ARBA" id="ARBA00023186"/>
    </source>
</evidence>
<dbReference type="PANTHER" id="PTHR47637">
    <property type="entry name" value="CHAPERONE SURA"/>
    <property type="match status" value="1"/>
</dbReference>
<dbReference type="EMBL" id="PGTD01000023">
    <property type="protein sequence ID" value="PJE25922.1"/>
    <property type="molecule type" value="Genomic_DNA"/>
</dbReference>
<keyword evidence="6 9" id="KW-0413">Isomerase</keyword>
<dbReference type="Gene3D" id="3.10.50.40">
    <property type="match status" value="1"/>
</dbReference>
<dbReference type="GO" id="GO:0016853">
    <property type="term" value="F:isomerase activity"/>
    <property type="evidence" value="ECO:0007669"/>
    <property type="project" value="UniProtKB-KW"/>
</dbReference>
<dbReference type="PROSITE" id="PS50198">
    <property type="entry name" value="PPIC_PPIASE_2"/>
    <property type="match status" value="1"/>
</dbReference>
<protein>
    <recommendedName>
        <fullName evidence="1">Parvulin-like PPIase</fullName>
    </recommendedName>
    <alternativeName>
        <fullName evidence="7">Peptidyl-prolyl cis-trans isomerase plp</fullName>
    </alternativeName>
    <alternativeName>
        <fullName evidence="8">Rotamase plp</fullName>
    </alternativeName>
</protein>
<dbReference type="SUPFAM" id="SSF109998">
    <property type="entry name" value="Triger factor/SurA peptide-binding domain-like"/>
    <property type="match status" value="1"/>
</dbReference>
<feature type="region of interest" description="Disordered" evidence="10">
    <location>
        <begin position="1"/>
        <end position="20"/>
    </location>
</feature>
<dbReference type="InterPro" id="IPR023058">
    <property type="entry name" value="PPIase_PpiC_CS"/>
</dbReference>
<dbReference type="InterPro" id="IPR000297">
    <property type="entry name" value="PPIase_PpiC"/>
</dbReference>
<sequence length="425" mass="45918">MSRADMTRSHSQGPRPRRASRRLSRLLSPLAACLALMGTALPAAAQSFGPAIRVNDKVITEYELDQRARLLQVFNAPGDTAELAREQLIEDRLKAGAAERFGLAANPEDVRTSMEQFASQANLPLEQFVAALEQEGIAAQTYRDFIASNVVWRQVVRGLFAGKVNVSEEEIDRAIASQAREGGVQVLLSEIFIPTAQNPQAAGDLARQISQLTSIDDFAAAARQYSAAPSRDEGGRISWMSISNLPPALQPVIMGLRPGEVTAPQQVNGAFALFQLRAIQESGAARQEYSAIEYARYFIPGGRSPEALAKAAEIEAQIDTCDDLYGLALGQPEEVLARDTLTPAEVPSDIALELAKLDDNEVSTALTANNGQTLVFLMLCGRTPGGVAEGEIDRGAVLQQLQNRRLGSYAEGYLAQLRSEARIVE</sequence>
<dbReference type="PANTHER" id="PTHR47637:SF1">
    <property type="entry name" value="CHAPERONE SURA"/>
    <property type="match status" value="1"/>
</dbReference>
<feature type="chain" id="PRO_5046601167" description="Parvulin-like PPIase" evidence="11">
    <location>
        <begin position="46"/>
        <end position="425"/>
    </location>
</feature>
<keyword evidence="14" id="KW-1185">Reference proteome</keyword>
<keyword evidence="4 9" id="KW-0697">Rotamase</keyword>
<evidence type="ECO:0000256" key="2">
    <source>
        <dbReference type="ARBA" id="ARBA00022729"/>
    </source>
</evidence>
<evidence type="ECO:0000256" key="1">
    <source>
        <dbReference type="ARBA" id="ARBA00018370"/>
    </source>
</evidence>
<dbReference type="SUPFAM" id="SSF54534">
    <property type="entry name" value="FKBP-like"/>
    <property type="match status" value="1"/>
</dbReference>
<evidence type="ECO:0000256" key="11">
    <source>
        <dbReference type="SAM" id="SignalP"/>
    </source>
</evidence>
<dbReference type="InterPro" id="IPR050280">
    <property type="entry name" value="OMP_Chaperone_SurA"/>
</dbReference>
<evidence type="ECO:0000313" key="13">
    <source>
        <dbReference type="EMBL" id="PJE25922.1"/>
    </source>
</evidence>
<dbReference type="Pfam" id="PF00639">
    <property type="entry name" value="Rotamase"/>
    <property type="match status" value="1"/>
</dbReference>
<feature type="signal peptide" evidence="11">
    <location>
        <begin position="1"/>
        <end position="45"/>
    </location>
</feature>
<organism evidence="13 14">
    <name type="scientific">Pseudooceanicola antarcticus</name>
    <dbReference type="NCBI Taxonomy" id="1247613"/>
    <lineage>
        <taxon>Bacteria</taxon>
        <taxon>Pseudomonadati</taxon>
        <taxon>Pseudomonadota</taxon>
        <taxon>Alphaproteobacteria</taxon>
        <taxon>Rhodobacterales</taxon>
        <taxon>Paracoccaceae</taxon>
        <taxon>Pseudooceanicola</taxon>
    </lineage>
</organism>
<comment type="caution">
    <text evidence="13">The sequence shown here is derived from an EMBL/GenBank/DDBJ whole genome shotgun (WGS) entry which is preliminary data.</text>
</comment>